<evidence type="ECO:0000313" key="4">
    <source>
        <dbReference type="Proteomes" id="UP001589733"/>
    </source>
</evidence>
<keyword evidence="1" id="KW-0732">Signal</keyword>
<accession>A0ABV6AY45</accession>
<evidence type="ECO:0000313" key="3">
    <source>
        <dbReference type="EMBL" id="MFB9991625.1"/>
    </source>
</evidence>
<keyword evidence="4" id="KW-1185">Reference proteome</keyword>
<proteinExistence type="predicted"/>
<dbReference type="Proteomes" id="UP001589733">
    <property type="component" value="Unassembled WGS sequence"/>
</dbReference>
<name>A0ABV6AY45_9DEIO</name>
<feature type="domain" description="DM13" evidence="2">
    <location>
        <begin position="29"/>
        <end position="142"/>
    </location>
</feature>
<evidence type="ECO:0000256" key="1">
    <source>
        <dbReference type="SAM" id="SignalP"/>
    </source>
</evidence>
<evidence type="ECO:0000259" key="2">
    <source>
        <dbReference type="PROSITE" id="PS51549"/>
    </source>
</evidence>
<feature type="chain" id="PRO_5046790685" evidence="1">
    <location>
        <begin position="22"/>
        <end position="142"/>
    </location>
</feature>
<dbReference type="InterPro" id="IPR019545">
    <property type="entry name" value="DM13_domain"/>
</dbReference>
<comment type="caution">
    <text evidence="3">The sequence shown here is derived from an EMBL/GenBank/DDBJ whole genome shotgun (WGS) entry which is preliminary data.</text>
</comment>
<sequence>MNLGRQTVLAFFLAAPFWAAAQSAVPLSGVVERTGTFQSLAASTSGTVVVFRNRDGTTHLLLHKFSTSASSGLQVWLSKSTPQQGSRNPVSSDLGLRLGSLTQFKGNFEFALPSGVDMSAGFRSVVLWSDPQKKVLAVALLN</sequence>
<dbReference type="Pfam" id="PF10517">
    <property type="entry name" value="DM13"/>
    <property type="match status" value="1"/>
</dbReference>
<dbReference type="PROSITE" id="PS51549">
    <property type="entry name" value="DM13"/>
    <property type="match status" value="1"/>
</dbReference>
<feature type="signal peptide" evidence="1">
    <location>
        <begin position="1"/>
        <end position="21"/>
    </location>
</feature>
<organism evidence="3 4">
    <name type="scientific">Deinococcus oregonensis</name>
    <dbReference type="NCBI Taxonomy" id="1805970"/>
    <lineage>
        <taxon>Bacteria</taxon>
        <taxon>Thermotogati</taxon>
        <taxon>Deinococcota</taxon>
        <taxon>Deinococci</taxon>
        <taxon>Deinococcales</taxon>
        <taxon>Deinococcaceae</taxon>
        <taxon>Deinococcus</taxon>
    </lineage>
</organism>
<gene>
    <name evidence="3" type="ORF">ACFFLM_06555</name>
</gene>
<reference evidence="3 4" key="1">
    <citation type="submission" date="2024-09" db="EMBL/GenBank/DDBJ databases">
        <authorList>
            <person name="Sun Q."/>
            <person name="Mori K."/>
        </authorList>
    </citation>
    <scope>NUCLEOTIDE SEQUENCE [LARGE SCALE GENOMIC DNA]</scope>
    <source>
        <strain evidence="3 4">JCM 13503</strain>
    </source>
</reference>
<dbReference type="EMBL" id="JBHLYR010000021">
    <property type="protein sequence ID" value="MFB9991625.1"/>
    <property type="molecule type" value="Genomic_DNA"/>
</dbReference>
<protein>
    <submittedName>
        <fullName evidence="3">DM13 domain-containing protein</fullName>
    </submittedName>
</protein>
<dbReference type="RefSeq" id="WP_380006990.1">
    <property type="nucleotide sequence ID" value="NZ_JBHLYR010000021.1"/>
</dbReference>